<sequence length="264" mass="25913">MTFTSFAIFAALLAVPAALAAETCSQMGTVSLPPKSLFWGTTSQTNQTATPIGWSTSASAPNDTNGHGILAVRSSTSPTLWGAFDCAGLGGGAPGGVVNSRANGGTTSGPPGGGNSGNPGGGGGGGGGNGGTGGANGLVNFFGAIGDSASNLCLTANFNNLNNMTITRATCIQPLNLVPDPTQAWQWSASEDQHVLVPTVLDSLVFIGTQATSVLAIGSTTNYVPTLVGTGVGAYVALEQDVGGLNPANAATEPGLLISFTPAA</sequence>
<dbReference type="OrthoDB" id="2987853at2759"/>
<protein>
    <submittedName>
        <fullName evidence="3">Uncharacterized protein</fullName>
    </submittedName>
</protein>
<feature type="compositionally biased region" description="Gly residues" evidence="1">
    <location>
        <begin position="106"/>
        <end position="128"/>
    </location>
</feature>
<keyword evidence="4" id="KW-1185">Reference proteome</keyword>
<organism evidence="3 4">
    <name type="scientific">Mycena venus</name>
    <dbReference type="NCBI Taxonomy" id="2733690"/>
    <lineage>
        <taxon>Eukaryota</taxon>
        <taxon>Fungi</taxon>
        <taxon>Dikarya</taxon>
        <taxon>Basidiomycota</taxon>
        <taxon>Agaricomycotina</taxon>
        <taxon>Agaricomycetes</taxon>
        <taxon>Agaricomycetidae</taxon>
        <taxon>Agaricales</taxon>
        <taxon>Marasmiineae</taxon>
        <taxon>Mycenaceae</taxon>
        <taxon>Mycena</taxon>
    </lineage>
</organism>
<evidence type="ECO:0000256" key="1">
    <source>
        <dbReference type="SAM" id="MobiDB-lite"/>
    </source>
</evidence>
<evidence type="ECO:0000256" key="2">
    <source>
        <dbReference type="SAM" id="SignalP"/>
    </source>
</evidence>
<evidence type="ECO:0000313" key="4">
    <source>
        <dbReference type="Proteomes" id="UP000620124"/>
    </source>
</evidence>
<comment type="caution">
    <text evidence="3">The sequence shown here is derived from an EMBL/GenBank/DDBJ whole genome shotgun (WGS) entry which is preliminary data.</text>
</comment>
<keyword evidence="2" id="KW-0732">Signal</keyword>
<dbReference type="Proteomes" id="UP000620124">
    <property type="component" value="Unassembled WGS sequence"/>
</dbReference>
<accession>A0A8H7DAP4</accession>
<feature type="chain" id="PRO_5034457964" evidence="2">
    <location>
        <begin position="21"/>
        <end position="264"/>
    </location>
</feature>
<gene>
    <name evidence="3" type="ORF">MVEN_00176200</name>
</gene>
<feature type="region of interest" description="Disordered" evidence="1">
    <location>
        <begin position="98"/>
        <end position="128"/>
    </location>
</feature>
<evidence type="ECO:0000313" key="3">
    <source>
        <dbReference type="EMBL" id="KAF7368529.1"/>
    </source>
</evidence>
<feature type="signal peptide" evidence="2">
    <location>
        <begin position="1"/>
        <end position="20"/>
    </location>
</feature>
<reference evidence="3" key="1">
    <citation type="submission" date="2020-05" db="EMBL/GenBank/DDBJ databases">
        <title>Mycena genomes resolve the evolution of fungal bioluminescence.</title>
        <authorList>
            <person name="Tsai I.J."/>
        </authorList>
    </citation>
    <scope>NUCLEOTIDE SEQUENCE</scope>
    <source>
        <strain evidence="3">CCC161011</strain>
    </source>
</reference>
<name>A0A8H7DAP4_9AGAR</name>
<dbReference type="EMBL" id="JACAZI010000002">
    <property type="protein sequence ID" value="KAF7368529.1"/>
    <property type="molecule type" value="Genomic_DNA"/>
</dbReference>
<proteinExistence type="predicted"/>
<dbReference type="AlphaFoldDB" id="A0A8H7DAP4"/>